<evidence type="ECO:0000313" key="2">
    <source>
        <dbReference type="EMBL" id="THZ87513.1"/>
    </source>
</evidence>
<sequence length="59" mass="6846">MVLLALLLAPSPKERVASARWPTNRTMMKALPSPRDSRRSQTRRKSPRSKLRPMMKMKV</sequence>
<reference evidence="2 3" key="1">
    <citation type="submission" date="2018-10" db="EMBL/GenBank/DDBJ databases">
        <title>Fifty Aureobasidium pullulans genomes reveal a recombining polyextremotolerant generalist.</title>
        <authorList>
            <person name="Gostincar C."/>
            <person name="Turk M."/>
            <person name="Zajc J."/>
            <person name="Gunde-Cimerman N."/>
        </authorList>
    </citation>
    <scope>NUCLEOTIDE SEQUENCE [LARGE SCALE GENOMIC DNA]</scope>
    <source>
        <strain evidence="2 3">EXF-3380</strain>
    </source>
</reference>
<organism evidence="2 3">
    <name type="scientific">Aureobasidium pullulans</name>
    <name type="common">Black yeast</name>
    <name type="synonym">Pullularia pullulans</name>
    <dbReference type="NCBI Taxonomy" id="5580"/>
    <lineage>
        <taxon>Eukaryota</taxon>
        <taxon>Fungi</taxon>
        <taxon>Dikarya</taxon>
        <taxon>Ascomycota</taxon>
        <taxon>Pezizomycotina</taxon>
        <taxon>Dothideomycetes</taxon>
        <taxon>Dothideomycetidae</taxon>
        <taxon>Dothideales</taxon>
        <taxon>Saccotheciaceae</taxon>
        <taxon>Aureobasidium</taxon>
    </lineage>
</organism>
<feature type="non-terminal residue" evidence="2">
    <location>
        <position position="59"/>
    </location>
</feature>
<name>A0A4S9Y8F3_AURPU</name>
<comment type="caution">
    <text evidence="2">The sequence shown here is derived from an EMBL/GenBank/DDBJ whole genome shotgun (WGS) entry which is preliminary data.</text>
</comment>
<gene>
    <name evidence="2" type="ORF">D6C83_09437</name>
</gene>
<dbReference type="EMBL" id="QZBU01006290">
    <property type="protein sequence ID" value="THZ87513.1"/>
    <property type="molecule type" value="Genomic_DNA"/>
</dbReference>
<dbReference type="Proteomes" id="UP000304947">
    <property type="component" value="Unassembled WGS sequence"/>
</dbReference>
<accession>A0A4S9Y8F3</accession>
<dbReference type="AlphaFoldDB" id="A0A4S9Y8F3"/>
<proteinExistence type="predicted"/>
<protein>
    <submittedName>
        <fullName evidence="2">Uncharacterized protein</fullName>
    </submittedName>
</protein>
<evidence type="ECO:0000256" key="1">
    <source>
        <dbReference type="SAM" id="MobiDB-lite"/>
    </source>
</evidence>
<feature type="region of interest" description="Disordered" evidence="1">
    <location>
        <begin position="23"/>
        <end position="59"/>
    </location>
</feature>
<feature type="compositionally biased region" description="Basic residues" evidence="1">
    <location>
        <begin position="40"/>
        <end position="59"/>
    </location>
</feature>
<evidence type="ECO:0000313" key="3">
    <source>
        <dbReference type="Proteomes" id="UP000304947"/>
    </source>
</evidence>